<dbReference type="EMBL" id="LAZR01034835">
    <property type="protein sequence ID" value="KKL41026.1"/>
    <property type="molecule type" value="Genomic_DNA"/>
</dbReference>
<organism evidence="1">
    <name type="scientific">marine sediment metagenome</name>
    <dbReference type="NCBI Taxonomy" id="412755"/>
    <lineage>
        <taxon>unclassified sequences</taxon>
        <taxon>metagenomes</taxon>
        <taxon>ecological metagenomes</taxon>
    </lineage>
</organism>
<gene>
    <name evidence="1" type="ORF">LCGC14_2367790</name>
</gene>
<dbReference type="AlphaFoldDB" id="A0A0F9EZE5"/>
<sequence length="153" mass="17772">MGIDRSEVIARMRSAFRKGQGVGSFINDMKAAGISYRRTTMLSDWRSINELETKGEAFKYVRKDYYPTVKSMATVEWNLSQEYMYKVKVRSRTDPKAPITERFVNIMSDVPMTPRMVEQALIEKWVTYEKYGAQIIEDIIPVTAIHRSESWVA</sequence>
<reference evidence="1" key="1">
    <citation type="journal article" date="2015" name="Nature">
        <title>Complex archaea that bridge the gap between prokaryotes and eukaryotes.</title>
        <authorList>
            <person name="Spang A."/>
            <person name="Saw J.H."/>
            <person name="Jorgensen S.L."/>
            <person name="Zaremba-Niedzwiedzka K."/>
            <person name="Martijn J."/>
            <person name="Lind A.E."/>
            <person name="van Eijk R."/>
            <person name="Schleper C."/>
            <person name="Guy L."/>
            <person name="Ettema T.J."/>
        </authorList>
    </citation>
    <scope>NUCLEOTIDE SEQUENCE</scope>
</reference>
<accession>A0A0F9EZE5</accession>
<proteinExistence type="predicted"/>
<comment type="caution">
    <text evidence="1">The sequence shown here is derived from an EMBL/GenBank/DDBJ whole genome shotgun (WGS) entry which is preliminary data.</text>
</comment>
<evidence type="ECO:0000313" key="1">
    <source>
        <dbReference type="EMBL" id="KKL41026.1"/>
    </source>
</evidence>
<protein>
    <submittedName>
        <fullName evidence="1">Uncharacterized protein</fullName>
    </submittedName>
</protein>
<name>A0A0F9EZE5_9ZZZZ</name>